<dbReference type="InterPro" id="IPR036388">
    <property type="entry name" value="WH-like_DNA-bd_sf"/>
</dbReference>
<keyword evidence="4" id="KW-0472">Membrane</keyword>
<evidence type="ECO:0000256" key="1">
    <source>
        <dbReference type="ARBA" id="ARBA00023015"/>
    </source>
</evidence>
<protein>
    <recommendedName>
        <fullName evidence="5">HTH luxR-type domain-containing protein</fullName>
    </recommendedName>
</protein>
<dbReference type="GO" id="GO:0003677">
    <property type="term" value="F:DNA binding"/>
    <property type="evidence" value="ECO:0007669"/>
    <property type="project" value="UniProtKB-KW"/>
</dbReference>
<dbReference type="SMART" id="SM00421">
    <property type="entry name" value="HTH_LUXR"/>
    <property type="match status" value="1"/>
</dbReference>
<keyword evidence="4" id="KW-1133">Transmembrane helix</keyword>
<keyword evidence="1" id="KW-0805">Transcription regulation</keyword>
<dbReference type="PRINTS" id="PR00038">
    <property type="entry name" value="HTHLUXR"/>
</dbReference>
<proteinExistence type="predicted"/>
<feature type="transmembrane region" description="Helical" evidence="4">
    <location>
        <begin position="33"/>
        <end position="53"/>
    </location>
</feature>
<evidence type="ECO:0000256" key="3">
    <source>
        <dbReference type="ARBA" id="ARBA00023163"/>
    </source>
</evidence>
<sequence length="327" mass="38591">MAFMFIYNILLIILYTLTMSLSFSNYLKEKKKIFLLISLFILFFIFDNTIVYMTEFLSSFSNSYDQLFMKAPVAKTIIFLSNSYLSLAIVSILENRKIKNYEYFILIGMAIWLISIPLFNTSSLKIWLYYLPNQLFMLYLGVQIIIFNKKNFNFENKNILKLISLINIFFSIAIILEDTFVIFKLDDYSNQTLQMNNRSICEDLYSIIICLLIIICMMKYQNKSLLIDEIPNDVDSDDININYTDNHEEALENTDSEFDDFCKEFSLTQREKEVLEHLLNHEPNQNIADNIHLSLGTVKTHIHNIFIKIGAKKRSQVFEIYDDFKKQ</sequence>
<name>A0A1E8GQS0_9LACT</name>
<feature type="transmembrane region" description="Helical" evidence="4">
    <location>
        <begin position="126"/>
        <end position="147"/>
    </location>
</feature>
<dbReference type="SUPFAM" id="SSF46894">
    <property type="entry name" value="C-terminal effector domain of the bipartite response regulators"/>
    <property type="match status" value="1"/>
</dbReference>
<dbReference type="InterPro" id="IPR000792">
    <property type="entry name" value="Tscrpt_reg_LuxR_C"/>
</dbReference>
<evidence type="ECO:0000256" key="4">
    <source>
        <dbReference type="SAM" id="Phobius"/>
    </source>
</evidence>
<dbReference type="Pfam" id="PF00196">
    <property type="entry name" value="GerE"/>
    <property type="match status" value="1"/>
</dbReference>
<dbReference type="STRING" id="1859473.BG261_00490"/>
<dbReference type="PROSITE" id="PS50043">
    <property type="entry name" value="HTH_LUXR_2"/>
    <property type="match status" value="1"/>
</dbReference>
<accession>A0A1E8GQS0</accession>
<dbReference type="GO" id="GO:0006355">
    <property type="term" value="P:regulation of DNA-templated transcription"/>
    <property type="evidence" value="ECO:0007669"/>
    <property type="project" value="InterPro"/>
</dbReference>
<dbReference type="Gene3D" id="1.10.10.10">
    <property type="entry name" value="Winged helix-like DNA-binding domain superfamily/Winged helix DNA-binding domain"/>
    <property type="match status" value="1"/>
</dbReference>
<feature type="transmembrane region" description="Helical" evidence="4">
    <location>
        <begin position="100"/>
        <end position="120"/>
    </location>
</feature>
<dbReference type="AlphaFoldDB" id="A0A1E8GQS0"/>
<evidence type="ECO:0000313" key="7">
    <source>
        <dbReference type="Proteomes" id="UP000178622"/>
    </source>
</evidence>
<evidence type="ECO:0000256" key="2">
    <source>
        <dbReference type="ARBA" id="ARBA00023125"/>
    </source>
</evidence>
<dbReference type="OrthoDB" id="9780153at2"/>
<keyword evidence="4" id="KW-0812">Transmembrane</keyword>
<dbReference type="PANTHER" id="PTHR44688:SF25">
    <property type="entry name" value="HTH LUXR-TYPE DOMAIN-CONTAINING PROTEIN"/>
    <property type="match status" value="1"/>
</dbReference>
<evidence type="ECO:0000313" key="6">
    <source>
        <dbReference type="EMBL" id="OFI50585.1"/>
    </source>
</evidence>
<feature type="transmembrane region" description="Helical" evidence="4">
    <location>
        <begin position="159"/>
        <end position="183"/>
    </location>
</feature>
<dbReference type="InterPro" id="IPR016032">
    <property type="entry name" value="Sig_transdc_resp-reg_C-effctor"/>
</dbReference>
<feature type="transmembrane region" description="Helical" evidence="4">
    <location>
        <begin position="73"/>
        <end position="93"/>
    </location>
</feature>
<keyword evidence="3" id="KW-0804">Transcription</keyword>
<feature type="transmembrane region" description="Helical" evidence="4">
    <location>
        <begin position="203"/>
        <end position="220"/>
    </location>
</feature>
<dbReference type="Proteomes" id="UP000178622">
    <property type="component" value="Unassembled WGS sequence"/>
</dbReference>
<gene>
    <name evidence="6" type="ORF">BG261_00490</name>
</gene>
<dbReference type="EMBL" id="MKIR01000001">
    <property type="protein sequence ID" value="OFI50585.1"/>
    <property type="molecule type" value="Genomic_DNA"/>
</dbReference>
<evidence type="ECO:0000259" key="5">
    <source>
        <dbReference type="PROSITE" id="PS50043"/>
    </source>
</evidence>
<feature type="transmembrane region" description="Helical" evidence="4">
    <location>
        <begin position="6"/>
        <end position="26"/>
    </location>
</feature>
<feature type="domain" description="HTH luxR-type" evidence="5">
    <location>
        <begin position="260"/>
        <end position="325"/>
    </location>
</feature>
<keyword evidence="2" id="KW-0238">DNA-binding</keyword>
<dbReference type="RefSeq" id="WP_070791423.1">
    <property type="nucleotide sequence ID" value="NZ_MKIR01000001.1"/>
</dbReference>
<reference evidence="7" key="1">
    <citation type="submission" date="2016-09" db="EMBL/GenBank/DDBJ databases">
        <title>Draft genome sequence of a novel species of the family Streptococcaceae isolated from flowers.</title>
        <authorList>
            <person name="Chuah L.-O."/>
            <person name="Yap K.-P."/>
            <person name="Thong K.L."/>
            <person name="Liong M.T."/>
            <person name="Ahmad R."/>
            <person name="Rusul G."/>
        </authorList>
    </citation>
    <scope>NUCLEOTIDE SEQUENCE [LARGE SCALE GENOMIC DNA]</scope>
    <source>
        <strain evidence="7">DF1</strain>
    </source>
</reference>
<dbReference type="PANTHER" id="PTHR44688">
    <property type="entry name" value="DNA-BINDING TRANSCRIPTIONAL ACTIVATOR DEVR_DOSR"/>
    <property type="match status" value="1"/>
</dbReference>
<keyword evidence="7" id="KW-1185">Reference proteome</keyword>
<comment type="caution">
    <text evidence="6">The sequence shown here is derived from an EMBL/GenBank/DDBJ whole genome shotgun (WGS) entry which is preliminary data.</text>
</comment>
<organism evidence="6 7">
    <name type="scientific">Floricoccus tropicus</name>
    <dbReference type="NCBI Taxonomy" id="1859473"/>
    <lineage>
        <taxon>Bacteria</taxon>
        <taxon>Bacillati</taxon>
        <taxon>Bacillota</taxon>
        <taxon>Bacilli</taxon>
        <taxon>Lactobacillales</taxon>
        <taxon>Streptococcaceae</taxon>
        <taxon>Floricoccus</taxon>
    </lineage>
</organism>
<dbReference type="CDD" id="cd06170">
    <property type="entry name" value="LuxR_C_like"/>
    <property type="match status" value="1"/>
</dbReference>